<keyword evidence="4" id="KW-1185">Reference proteome</keyword>
<feature type="domain" description="F-box" evidence="2">
    <location>
        <begin position="8"/>
        <end position="50"/>
    </location>
</feature>
<evidence type="ECO:0000259" key="2">
    <source>
        <dbReference type="Pfam" id="PF00646"/>
    </source>
</evidence>
<evidence type="ECO:0000313" key="3">
    <source>
        <dbReference type="EMBL" id="CAL5034476.1"/>
    </source>
</evidence>
<keyword evidence="1" id="KW-0472">Membrane</keyword>
<dbReference type="InterPro" id="IPR001810">
    <property type="entry name" value="F-box_dom"/>
</dbReference>
<dbReference type="PANTHER" id="PTHR32133:SF386">
    <property type="entry name" value="F-BOX DOMAIN-CONTAINING PROTEIN"/>
    <property type="match status" value="1"/>
</dbReference>
<evidence type="ECO:0000313" key="4">
    <source>
        <dbReference type="Proteomes" id="UP001497457"/>
    </source>
</evidence>
<dbReference type="Pfam" id="PF00646">
    <property type="entry name" value="F-box"/>
    <property type="match status" value="1"/>
</dbReference>
<organism evidence="3 4">
    <name type="scientific">Urochloa decumbens</name>
    <dbReference type="NCBI Taxonomy" id="240449"/>
    <lineage>
        <taxon>Eukaryota</taxon>
        <taxon>Viridiplantae</taxon>
        <taxon>Streptophyta</taxon>
        <taxon>Embryophyta</taxon>
        <taxon>Tracheophyta</taxon>
        <taxon>Spermatophyta</taxon>
        <taxon>Magnoliopsida</taxon>
        <taxon>Liliopsida</taxon>
        <taxon>Poales</taxon>
        <taxon>Poaceae</taxon>
        <taxon>PACMAD clade</taxon>
        <taxon>Panicoideae</taxon>
        <taxon>Panicodae</taxon>
        <taxon>Paniceae</taxon>
        <taxon>Melinidinae</taxon>
        <taxon>Urochloa</taxon>
    </lineage>
</organism>
<dbReference type="SUPFAM" id="SSF81383">
    <property type="entry name" value="F-box domain"/>
    <property type="match status" value="1"/>
</dbReference>
<dbReference type="EMBL" id="OZ075142">
    <property type="protein sequence ID" value="CAL5034476.1"/>
    <property type="molecule type" value="Genomic_DNA"/>
</dbReference>
<keyword evidence="1" id="KW-0812">Transmembrane</keyword>
<dbReference type="InterPro" id="IPR036047">
    <property type="entry name" value="F-box-like_dom_sf"/>
</dbReference>
<keyword evidence="1" id="KW-1133">Transmembrane helix</keyword>
<dbReference type="Proteomes" id="UP001497457">
    <property type="component" value="Chromosome 32b"/>
</dbReference>
<evidence type="ECO:0000256" key="1">
    <source>
        <dbReference type="SAM" id="Phobius"/>
    </source>
</evidence>
<sequence>MAAADELPELVDDAVEEVLLHFPPDDPTSLLRAALVCKSWSRVISNAGFCRWYAERHRAPALGFVCNLAVVHGAAATAHFVPVAPSSFRPPRTVHHNMRVLDARHGHVLLLHDSPLRVSSSVSVMRLVIWDPIADEHWELPAPSVAMNPSCWNAAVICAADGCDHLGCPRHGPFKVVVVGVRPDRTHMYSCVYSSEPGGTWSTQTVPSTLGPHCRFKLKPSALVGNALHFVFRYQMRTSRILKYDLLTKEMSAIELTFLGYYHPHGCLVTIEDGRLGFVEVGLDDKLYIWSSRVDCLGRIAGWRQSRAINVKALLPAKTKINTRLRGAVGFAGGVGIIFVMTAVENFLIDLKSNKARKLGEDEIFNDVFPFTSFCIPGNKAFTYIS</sequence>
<feature type="transmembrane region" description="Helical" evidence="1">
    <location>
        <begin position="328"/>
        <end position="349"/>
    </location>
</feature>
<protein>
    <recommendedName>
        <fullName evidence="2">F-box domain-containing protein</fullName>
    </recommendedName>
</protein>
<accession>A0ABC9D9M4</accession>
<gene>
    <name evidence="3" type="ORF">URODEC1_LOCUS83115</name>
</gene>
<proteinExistence type="predicted"/>
<dbReference type="AlphaFoldDB" id="A0ABC9D9M4"/>
<name>A0ABC9D9M4_9POAL</name>
<reference evidence="3" key="1">
    <citation type="submission" date="2024-10" db="EMBL/GenBank/DDBJ databases">
        <authorList>
            <person name="Ryan C."/>
        </authorList>
    </citation>
    <scope>NUCLEOTIDE SEQUENCE [LARGE SCALE GENOMIC DNA]</scope>
</reference>
<dbReference type="PANTHER" id="PTHR32133">
    <property type="entry name" value="OS07G0120400 PROTEIN"/>
    <property type="match status" value="1"/>
</dbReference>